<protein>
    <recommendedName>
        <fullName evidence="5">Solute carrier family 40 protein</fullName>
    </recommendedName>
</protein>
<evidence type="ECO:0000256" key="2">
    <source>
        <dbReference type="SAM" id="Phobius"/>
    </source>
</evidence>
<keyword evidence="2" id="KW-0472">Membrane</keyword>
<proteinExistence type="predicted"/>
<evidence type="ECO:0000313" key="3">
    <source>
        <dbReference type="EMBL" id="CAK0909655.1"/>
    </source>
</evidence>
<dbReference type="EMBL" id="CAUYUJ010022236">
    <property type="protein sequence ID" value="CAK0909655.1"/>
    <property type="molecule type" value="Genomic_DNA"/>
</dbReference>
<evidence type="ECO:0000256" key="1">
    <source>
        <dbReference type="SAM" id="MobiDB-lite"/>
    </source>
</evidence>
<comment type="caution">
    <text evidence="3">The sequence shown here is derived from an EMBL/GenBank/DDBJ whole genome shotgun (WGS) entry which is preliminary data.</text>
</comment>
<gene>
    <name evidence="3" type="ORF">PCOR1329_LOCUS84012</name>
</gene>
<dbReference type="Proteomes" id="UP001189429">
    <property type="component" value="Unassembled WGS sequence"/>
</dbReference>
<keyword evidence="2" id="KW-1133">Transmembrane helix</keyword>
<sequence length="163" mass="17270">GAMMAVSFFFLMCAQTVFVRIMGFIFFVGVMLDVVVAGEGALARLPEPRGEPQLLADQDAEGLQDLGLSRGAPPASRAVRPASLSSLLSLLNAAQTSDGLCSVLLPVLLFRICPAHVAQTSGNSDNFARCWRLEHGSRLAGGLGRSRARAGREPALQPGPPRR</sequence>
<feature type="non-terminal residue" evidence="3">
    <location>
        <position position="1"/>
    </location>
</feature>
<keyword evidence="2" id="KW-0812">Transmembrane</keyword>
<keyword evidence="4" id="KW-1185">Reference proteome</keyword>
<feature type="transmembrane region" description="Helical" evidence="2">
    <location>
        <begin position="6"/>
        <end position="36"/>
    </location>
</feature>
<feature type="region of interest" description="Disordered" evidence="1">
    <location>
        <begin position="142"/>
        <end position="163"/>
    </location>
</feature>
<organism evidence="3 4">
    <name type="scientific">Prorocentrum cordatum</name>
    <dbReference type="NCBI Taxonomy" id="2364126"/>
    <lineage>
        <taxon>Eukaryota</taxon>
        <taxon>Sar</taxon>
        <taxon>Alveolata</taxon>
        <taxon>Dinophyceae</taxon>
        <taxon>Prorocentrales</taxon>
        <taxon>Prorocentraceae</taxon>
        <taxon>Prorocentrum</taxon>
    </lineage>
</organism>
<evidence type="ECO:0000313" key="4">
    <source>
        <dbReference type="Proteomes" id="UP001189429"/>
    </source>
</evidence>
<evidence type="ECO:0008006" key="5">
    <source>
        <dbReference type="Google" id="ProtNLM"/>
    </source>
</evidence>
<reference evidence="3" key="1">
    <citation type="submission" date="2023-10" db="EMBL/GenBank/DDBJ databases">
        <authorList>
            <person name="Chen Y."/>
            <person name="Shah S."/>
            <person name="Dougan E. K."/>
            <person name="Thang M."/>
            <person name="Chan C."/>
        </authorList>
    </citation>
    <scope>NUCLEOTIDE SEQUENCE [LARGE SCALE GENOMIC DNA]</scope>
</reference>
<name>A0ABN9YD63_9DINO</name>
<accession>A0ABN9YD63</accession>